<sequence>MYSQTKEPQQRLADNAVKIWWISAVISNVIGFVVLGVLLFLDYYFSWYAWIGWVLIGLTIISVLYAVWDILIRPKLLYAHWRYDVTEQFLQLKFGTLTEVHQLIPMTKIQSVATRQGPLLRKYNLYALSVDTMGSSHSIPILPEQVALDLRDQIAYYAKIKEVDE</sequence>
<dbReference type="EMBL" id="CP118108">
    <property type="protein sequence ID" value="WDI03654.1"/>
    <property type="molecule type" value="Genomic_DNA"/>
</dbReference>
<protein>
    <submittedName>
        <fullName evidence="3">PH domain-containing protein</fullName>
    </submittedName>
</protein>
<evidence type="ECO:0000256" key="1">
    <source>
        <dbReference type="SAM" id="Phobius"/>
    </source>
</evidence>
<feature type="transmembrane region" description="Helical" evidence="1">
    <location>
        <begin position="47"/>
        <end position="68"/>
    </location>
</feature>
<feature type="domain" description="YdbS-like PH" evidence="2">
    <location>
        <begin position="78"/>
        <end position="154"/>
    </location>
</feature>
<feature type="transmembrane region" description="Helical" evidence="1">
    <location>
        <begin position="20"/>
        <end position="41"/>
    </location>
</feature>
<keyword evidence="1" id="KW-1133">Transmembrane helix</keyword>
<name>A0AAX3N4Q2_9BACL</name>
<organism evidence="3 5">
    <name type="scientific">Paenibacillus urinalis</name>
    <dbReference type="NCBI Taxonomy" id="521520"/>
    <lineage>
        <taxon>Bacteria</taxon>
        <taxon>Bacillati</taxon>
        <taxon>Bacillota</taxon>
        <taxon>Bacilli</taxon>
        <taxon>Bacillales</taxon>
        <taxon>Paenibacillaceae</taxon>
        <taxon>Paenibacillus</taxon>
    </lineage>
</organism>
<dbReference type="RefSeq" id="WP_047910156.1">
    <property type="nucleotide sequence ID" value="NZ_CP118101.1"/>
</dbReference>
<evidence type="ECO:0000313" key="6">
    <source>
        <dbReference type="Proteomes" id="UP001221519"/>
    </source>
</evidence>
<dbReference type="Proteomes" id="UP001221519">
    <property type="component" value="Chromosome"/>
</dbReference>
<evidence type="ECO:0000259" key="2">
    <source>
        <dbReference type="Pfam" id="PF03703"/>
    </source>
</evidence>
<dbReference type="PANTHER" id="PTHR34473">
    <property type="entry name" value="UPF0699 TRANSMEMBRANE PROTEIN YDBS"/>
    <property type="match status" value="1"/>
</dbReference>
<dbReference type="AlphaFoldDB" id="A0AAX3N4Q2"/>
<dbReference type="EMBL" id="CP118101">
    <property type="protein sequence ID" value="WDH84004.1"/>
    <property type="molecule type" value="Genomic_DNA"/>
</dbReference>
<reference evidence="3 6" key="1">
    <citation type="submission" date="2023-02" db="EMBL/GenBank/DDBJ databases">
        <title>Pathogen: clinical or host-associated sample.</title>
        <authorList>
            <person name="Hergert J."/>
            <person name="Casey R."/>
            <person name="Wagner J."/>
            <person name="Young E.L."/>
            <person name="Oakeson K.F."/>
        </authorList>
    </citation>
    <scope>NUCLEOTIDE SEQUENCE</scope>
    <source>
        <strain evidence="4 6">2022CK-00829</strain>
        <strain evidence="3">2022CK-00830</strain>
    </source>
</reference>
<dbReference type="Proteomes" id="UP001220962">
    <property type="component" value="Chromosome"/>
</dbReference>
<evidence type="ECO:0000313" key="5">
    <source>
        <dbReference type="Proteomes" id="UP001220962"/>
    </source>
</evidence>
<keyword evidence="1" id="KW-0472">Membrane</keyword>
<dbReference type="InterPro" id="IPR005182">
    <property type="entry name" value="YdbS-like_PH"/>
</dbReference>
<keyword evidence="6" id="KW-1185">Reference proteome</keyword>
<dbReference type="PANTHER" id="PTHR34473:SF2">
    <property type="entry name" value="UPF0699 TRANSMEMBRANE PROTEIN YDBT"/>
    <property type="match status" value="1"/>
</dbReference>
<gene>
    <name evidence="3" type="ORF">PUW23_07255</name>
    <name evidence="4" type="ORF">PUW25_06775</name>
</gene>
<accession>A0AAX3N4Q2</accession>
<evidence type="ECO:0000313" key="4">
    <source>
        <dbReference type="EMBL" id="WDI03654.1"/>
    </source>
</evidence>
<dbReference type="Pfam" id="PF03703">
    <property type="entry name" value="bPH_2"/>
    <property type="match status" value="1"/>
</dbReference>
<keyword evidence="1" id="KW-0812">Transmembrane</keyword>
<proteinExistence type="predicted"/>
<evidence type="ECO:0000313" key="3">
    <source>
        <dbReference type="EMBL" id="WDH84004.1"/>
    </source>
</evidence>